<feature type="transmembrane region" description="Helical" evidence="6">
    <location>
        <begin position="324"/>
        <end position="348"/>
    </location>
</feature>
<dbReference type="InterPro" id="IPR036259">
    <property type="entry name" value="MFS_trans_sf"/>
</dbReference>
<organism evidence="7 8">
    <name type="scientific">Pseudomonas asplenii</name>
    <dbReference type="NCBI Taxonomy" id="53407"/>
    <lineage>
        <taxon>Bacteria</taxon>
        <taxon>Pseudomonadati</taxon>
        <taxon>Pseudomonadota</taxon>
        <taxon>Gammaproteobacteria</taxon>
        <taxon>Pseudomonadales</taxon>
        <taxon>Pseudomonadaceae</taxon>
        <taxon>Pseudomonas</taxon>
    </lineage>
</organism>
<feature type="transmembrane region" description="Helical" evidence="6">
    <location>
        <begin position="12"/>
        <end position="31"/>
    </location>
</feature>
<feature type="transmembrane region" description="Helical" evidence="6">
    <location>
        <begin position="102"/>
        <end position="122"/>
    </location>
</feature>
<feature type="transmembrane region" description="Helical" evidence="6">
    <location>
        <begin position="51"/>
        <end position="70"/>
    </location>
</feature>
<dbReference type="OrthoDB" id="9148357at2"/>
<evidence type="ECO:0000256" key="4">
    <source>
        <dbReference type="ARBA" id="ARBA00022989"/>
    </source>
</evidence>
<dbReference type="AlphaFoldDB" id="A0A1H6NUM4"/>
<feature type="transmembrane region" description="Helical" evidence="6">
    <location>
        <begin position="239"/>
        <end position="260"/>
    </location>
</feature>
<evidence type="ECO:0000313" key="8">
    <source>
        <dbReference type="Proteomes" id="UP000182272"/>
    </source>
</evidence>
<evidence type="ECO:0000256" key="3">
    <source>
        <dbReference type="ARBA" id="ARBA00022692"/>
    </source>
</evidence>
<evidence type="ECO:0000256" key="6">
    <source>
        <dbReference type="SAM" id="Phobius"/>
    </source>
</evidence>
<protein>
    <submittedName>
        <fullName evidence="7">Predicted arabinose efflux permease, MFS family</fullName>
    </submittedName>
</protein>
<dbReference type="Pfam" id="PF07690">
    <property type="entry name" value="MFS_1"/>
    <property type="match status" value="1"/>
</dbReference>
<evidence type="ECO:0000313" key="7">
    <source>
        <dbReference type="EMBL" id="SEI20300.1"/>
    </source>
</evidence>
<evidence type="ECO:0000256" key="1">
    <source>
        <dbReference type="ARBA" id="ARBA00004651"/>
    </source>
</evidence>
<feature type="transmembrane region" description="Helical" evidence="6">
    <location>
        <begin position="77"/>
        <end position="96"/>
    </location>
</feature>
<keyword evidence="5 6" id="KW-0472">Membrane</keyword>
<feature type="transmembrane region" description="Helical" evidence="6">
    <location>
        <begin position="354"/>
        <end position="377"/>
    </location>
</feature>
<dbReference type="GO" id="GO:0022857">
    <property type="term" value="F:transmembrane transporter activity"/>
    <property type="evidence" value="ECO:0007669"/>
    <property type="project" value="InterPro"/>
</dbReference>
<comment type="subcellular location">
    <subcellularLocation>
        <location evidence="1">Cell membrane</location>
        <topology evidence="1">Multi-pass membrane protein</topology>
    </subcellularLocation>
</comment>
<reference evidence="7 8" key="1">
    <citation type="submission" date="2016-10" db="EMBL/GenBank/DDBJ databases">
        <authorList>
            <person name="de Groot N.N."/>
        </authorList>
    </citation>
    <scope>NUCLEOTIDE SEQUENCE [LARGE SCALE GENOMIC DNA]</scope>
    <source>
        <strain evidence="7 8">LMG 2158</strain>
    </source>
</reference>
<dbReference type="Gene3D" id="1.20.1250.20">
    <property type="entry name" value="MFS general substrate transporter like domains"/>
    <property type="match status" value="2"/>
</dbReference>
<keyword evidence="3 6" id="KW-0812">Transmembrane</keyword>
<dbReference type="SUPFAM" id="SSF103473">
    <property type="entry name" value="MFS general substrate transporter"/>
    <property type="match status" value="1"/>
</dbReference>
<keyword evidence="4 6" id="KW-1133">Transmembrane helix</keyword>
<dbReference type="InterPro" id="IPR011701">
    <property type="entry name" value="MFS"/>
</dbReference>
<dbReference type="RefSeq" id="WP_010446181.1">
    <property type="nucleotide sequence ID" value="NZ_CP162519.1"/>
</dbReference>
<dbReference type="Proteomes" id="UP000182272">
    <property type="component" value="Chromosome I"/>
</dbReference>
<name>A0A1H6NUM4_9PSED</name>
<dbReference type="InterPro" id="IPR050189">
    <property type="entry name" value="MFS_Efflux_Transporters"/>
</dbReference>
<feature type="transmembrane region" description="Helical" evidence="6">
    <location>
        <begin position="200"/>
        <end position="224"/>
    </location>
</feature>
<keyword evidence="2" id="KW-1003">Cell membrane</keyword>
<evidence type="ECO:0000256" key="5">
    <source>
        <dbReference type="ARBA" id="ARBA00023136"/>
    </source>
</evidence>
<feature type="transmembrane region" description="Helical" evidence="6">
    <location>
        <begin position="293"/>
        <end position="312"/>
    </location>
</feature>
<evidence type="ECO:0000256" key="2">
    <source>
        <dbReference type="ARBA" id="ARBA00022475"/>
    </source>
</evidence>
<proteinExistence type="predicted"/>
<dbReference type="GO" id="GO:0005886">
    <property type="term" value="C:plasma membrane"/>
    <property type="evidence" value="ECO:0007669"/>
    <property type="project" value="UniProtKB-SubCell"/>
</dbReference>
<dbReference type="EMBL" id="LT629972">
    <property type="protein sequence ID" value="SEI20300.1"/>
    <property type="molecule type" value="Genomic_DNA"/>
</dbReference>
<sequence>MQAIQKVDSKGTLLSLCLIMVVSLGTLQIQPMLGGAFVDQLGLSLNEIGPVFAAELIAMAFACGASAMLMPRINRQCYALMAIVLMISSNIASCYANRFVELVVLRLCAGLGGGAAMAVVYASAALRSSKDATFAVINIGNLIWGVLLVSSMPLVLGHGGVSSCFLLLGVASVIAAFGIRRIPARFAGAVAGNQQQIARIGLTSILLISLFALLFFGHSALWVYQERIGKSIGLAPEQIGAILGASVLAGAVGAGLAGLIKRRLGLLFPQLFGFGTALIATLMMVYGTSALSFALTAGLIHLVWFFCLPYLLSMAAELDPSGRLAGLGNAAIFVGQGLGPFAAALVVGTGDFRAVGWLAAGAYVVALITAVTMVASFNRGQRYLPARVLEVDCA</sequence>
<dbReference type="PANTHER" id="PTHR43124">
    <property type="entry name" value="PURINE EFFLUX PUMP PBUE"/>
    <property type="match status" value="1"/>
</dbReference>
<gene>
    <name evidence="7" type="ORF">SAMN05216581_4182</name>
</gene>
<accession>A0A1H6NUM4</accession>
<feature type="transmembrane region" description="Helical" evidence="6">
    <location>
        <begin position="160"/>
        <end position="179"/>
    </location>
</feature>
<feature type="transmembrane region" description="Helical" evidence="6">
    <location>
        <begin position="267"/>
        <end position="287"/>
    </location>
</feature>
<feature type="transmembrane region" description="Helical" evidence="6">
    <location>
        <begin position="134"/>
        <end position="154"/>
    </location>
</feature>
<dbReference type="PANTHER" id="PTHR43124:SF10">
    <property type="entry name" value="PURINE EFFLUX PUMP PBUE"/>
    <property type="match status" value="1"/>
</dbReference>